<evidence type="ECO:0000313" key="3">
    <source>
        <dbReference type="Proteomes" id="UP000588369"/>
    </source>
</evidence>
<dbReference type="EMBL" id="JABAGI010000007">
    <property type="protein sequence ID" value="NME62299.1"/>
    <property type="molecule type" value="Genomic_DNA"/>
</dbReference>
<feature type="region of interest" description="Disordered" evidence="1">
    <location>
        <begin position="1"/>
        <end position="50"/>
    </location>
</feature>
<reference evidence="2 3" key="1">
    <citation type="submission" date="2020-04" db="EMBL/GenBank/DDBJ databases">
        <authorList>
            <person name="Hitch T.C.A."/>
            <person name="Wylensek D."/>
            <person name="Clavel T."/>
        </authorList>
    </citation>
    <scope>NUCLEOTIDE SEQUENCE [LARGE SCALE GENOMIC DNA]</scope>
    <source>
        <strain evidence="2 3">BSM-130-P53-3C</strain>
    </source>
</reference>
<gene>
    <name evidence="2" type="ORF">HF844_05740</name>
</gene>
<evidence type="ECO:0008006" key="4">
    <source>
        <dbReference type="Google" id="ProtNLM"/>
    </source>
</evidence>
<dbReference type="InterPro" id="IPR016024">
    <property type="entry name" value="ARM-type_fold"/>
</dbReference>
<evidence type="ECO:0000313" key="2">
    <source>
        <dbReference type="EMBL" id="NME62299.1"/>
    </source>
</evidence>
<proteinExistence type="predicted"/>
<name>A0A7X9RNU3_9BIFI</name>
<dbReference type="InterPro" id="IPR011989">
    <property type="entry name" value="ARM-like"/>
</dbReference>
<protein>
    <recommendedName>
        <fullName evidence="4">Leucine rich repeat variant</fullName>
    </recommendedName>
</protein>
<dbReference type="SUPFAM" id="SSF48371">
    <property type="entry name" value="ARM repeat"/>
    <property type="match status" value="2"/>
</dbReference>
<dbReference type="Proteomes" id="UP000588369">
    <property type="component" value="Unassembled WGS sequence"/>
</dbReference>
<dbReference type="RefSeq" id="WP_168984251.1">
    <property type="nucleotide sequence ID" value="NZ_JABAGI010000007.1"/>
</dbReference>
<dbReference type="Gene3D" id="1.25.10.10">
    <property type="entry name" value="Leucine-rich Repeat Variant"/>
    <property type="match status" value="1"/>
</dbReference>
<evidence type="ECO:0000256" key="1">
    <source>
        <dbReference type="SAM" id="MobiDB-lite"/>
    </source>
</evidence>
<sequence>MTQARKPAGSPGAAGGQYDHVPGARTGDLPGFDRALSPDPAVRDDMALTDGLPRPVALRLSVDPDPGVRADLAATSQDPMVLANMASDPAVPVREAVASNLAAPRGTRGLLARDPDPRVRAAWAGTTDDRDRLDRLVGCEQVTFVRCDAAANPLAGRGTLDRLAGDPNPRVRLEAAANPSTRPDTLAVLTGDTDRRVRGSAASNPSLTDPDAFQALSCDGSPSVRAALLRRPVPDDIVSRLARDKDETVRTLAAQVKRMGRPV</sequence>
<accession>A0A7X9RNU3</accession>
<dbReference type="AlphaFoldDB" id="A0A7X9RNU3"/>
<organism evidence="2 3">
    <name type="scientific">Bifidobacterium thermophilum</name>
    <dbReference type="NCBI Taxonomy" id="33905"/>
    <lineage>
        <taxon>Bacteria</taxon>
        <taxon>Bacillati</taxon>
        <taxon>Actinomycetota</taxon>
        <taxon>Actinomycetes</taxon>
        <taxon>Bifidobacteriales</taxon>
        <taxon>Bifidobacteriaceae</taxon>
        <taxon>Bifidobacterium</taxon>
    </lineage>
</organism>
<comment type="caution">
    <text evidence="2">The sequence shown here is derived from an EMBL/GenBank/DDBJ whole genome shotgun (WGS) entry which is preliminary data.</text>
</comment>